<protein>
    <submittedName>
        <fullName evidence="4">G domain-containing protein</fullName>
    </submittedName>
</protein>
<dbReference type="InterPro" id="IPR052807">
    <property type="entry name" value="Mito_transl_resp_regulator"/>
</dbReference>
<dbReference type="InterPro" id="IPR048422">
    <property type="entry name" value="NOA1/YqeH-like_C"/>
</dbReference>
<accession>A0A914YD32</accession>
<evidence type="ECO:0000313" key="3">
    <source>
        <dbReference type="Proteomes" id="UP000887577"/>
    </source>
</evidence>
<dbReference type="PANTHER" id="PTHR46406">
    <property type="entry name" value="NITRIC OXIDE-ASSOCIATED PROTEIN 1"/>
    <property type="match status" value="1"/>
</dbReference>
<feature type="domain" description="G" evidence="1">
    <location>
        <begin position="36"/>
        <end position="87"/>
    </location>
</feature>
<evidence type="ECO:0000313" key="4">
    <source>
        <dbReference type="WBParaSite" id="PSU_v2.g17345.t1"/>
    </source>
</evidence>
<dbReference type="Proteomes" id="UP000887577">
    <property type="component" value="Unplaced"/>
</dbReference>
<dbReference type="AlphaFoldDB" id="A0A914YD32"/>
<sequence length="399" mass="45483">MHTTLVSAKTGYGIEDLITNIYIRWMNTKGDLRSDIYLVGCTNAGKSTLFNSFLQSDLCKVRALDLVERVTTSVWPGTTLSLLKFPLMNPSTHRLELRRRRLISLQAWAKKEQSAKEMLYSQTKDLQFLTLSGVVDNTFKENLDRSNPTSNRVKNSLISNEIDVLDHDGTDEEQKIRHGVHLSDIEFTHGHWCFDTPGTVSREQVLDLYTLDELITLVPRKLIIPRFTILRPGESLLFGGTARLDFLSTVSQENPVYLAVYCSDRLPLHVMKSEEVEEFLEKFNGTNVVGVPFGDKERLDVFPALEGKELHLEKTRMLKAISDIVLSSIGWATVYSVAEKVSFKALTPEGRGITTRPPLLPFAIEYKGSRIPGTSFYKVKPMMMEKDEPEKRRKFHKRR</sequence>
<dbReference type="PANTHER" id="PTHR46406:SF1">
    <property type="entry name" value="NITRIC OXIDE-ASSOCIATED PROTEIN 1"/>
    <property type="match status" value="1"/>
</dbReference>
<dbReference type="WBParaSite" id="PSU_v2.g17345.t1">
    <property type="protein sequence ID" value="PSU_v2.g17345.t1"/>
    <property type="gene ID" value="PSU_v2.g17345"/>
</dbReference>
<proteinExistence type="predicted"/>
<name>A0A914YD32_9BILA</name>
<keyword evidence="3" id="KW-1185">Reference proteome</keyword>
<dbReference type="GO" id="GO:0005525">
    <property type="term" value="F:GTP binding"/>
    <property type="evidence" value="ECO:0007669"/>
    <property type="project" value="InterPro"/>
</dbReference>
<reference evidence="4" key="1">
    <citation type="submission" date="2022-11" db="UniProtKB">
        <authorList>
            <consortium name="WormBaseParasite"/>
        </authorList>
    </citation>
    <scope>IDENTIFICATION</scope>
</reference>
<evidence type="ECO:0000259" key="2">
    <source>
        <dbReference type="Pfam" id="PF21516"/>
    </source>
</evidence>
<feature type="domain" description="NOA1/YqeH-like C-terminal" evidence="2">
    <location>
        <begin position="258"/>
        <end position="356"/>
    </location>
</feature>
<dbReference type="InterPro" id="IPR027417">
    <property type="entry name" value="P-loop_NTPase"/>
</dbReference>
<dbReference type="Pfam" id="PF21516">
    <property type="entry name" value="YqeH-like_C"/>
    <property type="match status" value="1"/>
</dbReference>
<dbReference type="Gene3D" id="3.40.50.300">
    <property type="entry name" value="P-loop containing nucleotide triphosphate hydrolases"/>
    <property type="match status" value="1"/>
</dbReference>
<dbReference type="Pfam" id="PF01926">
    <property type="entry name" value="MMR_HSR1"/>
    <property type="match status" value="1"/>
</dbReference>
<evidence type="ECO:0000259" key="1">
    <source>
        <dbReference type="Pfam" id="PF01926"/>
    </source>
</evidence>
<dbReference type="InterPro" id="IPR006073">
    <property type="entry name" value="GTP-bd"/>
</dbReference>
<dbReference type="SUPFAM" id="SSF52540">
    <property type="entry name" value="P-loop containing nucleoside triphosphate hydrolases"/>
    <property type="match status" value="1"/>
</dbReference>
<organism evidence="3 4">
    <name type="scientific">Panagrolaimus superbus</name>
    <dbReference type="NCBI Taxonomy" id="310955"/>
    <lineage>
        <taxon>Eukaryota</taxon>
        <taxon>Metazoa</taxon>
        <taxon>Ecdysozoa</taxon>
        <taxon>Nematoda</taxon>
        <taxon>Chromadorea</taxon>
        <taxon>Rhabditida</taxon>
        <taxon>Tylenchina</taxon>
        <taxon>Panagrolaimomorpha</taxon>
        <taxon>Panagrolaimoidea</taxon>
        <taxon>Panagrolaimidae</taxon>
        <taxon>Panagrolaimus</taxon>
    </lineage>
</organism>